<keyword evidence="1" id="KW-0472">Membrane</keyword>
<dbReference type="InterPro" id="IPR021877">
    <property type="entry name" value="DUF3487"/>
</dbReference>
<evidence type="ECO:0008006" key="4">
    <source>
        <dbReference type="Google" id="ProtNLM"/>
    </source>
</evidence>
<feature type="transmembrane region" description="Helical" evidence="1">
    <location>
        <begin position="26"/>
        <end position="46"/>
    </location>
</feature>
<dbReference type="Proteomes" id="UP000008044">
    <property type="component" value="Chromosome"/>
</dbReference>
<sequence length="124" mass="13925">MAVIEFLPDRLNVAPVVYRGFTTGELGLAAGLGVALGIPLAFPLAFVPFIGWIAFPTCMLIMPLFVVFFGGKWISSFKRGKPENYLWRRLDELKATWGMSHGLILTSRAWELKRTCSVFQRSRS</sequence>
<dbReference type="STRING" id="1905730.W5S_3507"/>
<gene>
    <name evidence="2" type="ordered locus">W5S_3507</name>
</gene>
<organism evidence="2 3">
    <name type="scientific">Pectobacterium parmentieri</name>
    <dbReference type="NCBI Taxonomy" id="1905730"/>
    <lineage>
        <taxon>Bacteria</taxon>
        <taxon>Pseudomonadati</taxon>
        <taxon>Pseudomonadota</taxon>
        <taxon>Gammaproteobacteria</taxon>
        <taxon>Enterobacterales</taxon>
        <taxon>Pectobacteriaceae</taxon>
        <taxon>Pectobacterium</taxon>
    </lineage>
</organism>
<keyword evidence="1" id="KW-1133">Transmembrane helix</keyword>
<evidence type="ECO:0000313" key="2">
    <source>
        <dbReference type="EMBL" id="AFI91577.1"/>
    </source>
</evidence>
<evidence type="ECO:0000256" key="1">
    <source>
        <dbReference type="SAM" id="Phobius"/>
    </source>
</evidence>
<dbReference type="NCBIfam" id="TIGR03750">
    <property type="entry name" value="conj_TIGR03750"/>
    <property type="match status" value="1"/>
</dbReference>
<name>A0A0H3I8M9_PECPM</name>
<feature type="transmembrane region" description="Helical" evidence="1">
    <location>
        <begin position="52"/>
        <end position="71"/>
    </location>
</feature>
<proteinExistence type="predicted"/>
<dbReference type="KEGG" id="pec:W5S_3507"/>
<dbReference type="HOGENOM" id="CLU_144602_0_0_6"/>
<dbReference type="PATRIC" id="fig|1166016.3.peg.3569"/>
<protein>
    <recommendedName>
        <fullName evidence="4">TIGR03750 family conjugal transfer protein</fullName>
    </recommendedName>
</protein>
<dbReference type="eggNOG" id="ENOG502ZCAN">
    <property type="taxonomic scope" value="Bacteria"/>
</dbReference>
<dbReference type="RefSeq" id="WP_014701048.1">
    <property type="nucleotide sequence ID" value="NC_017845.1"/>
</dbReference>
<dbReference type="EMBL" id="CP003415">
    <property type="protein sequence ID" value="AFI91577.1"/>
    <property type="molecule type" value="Genomic_DNA"/>
</dbReference>
<dbReference type="Pfam" id="PF11990">
    <property type="entry name" value="DUF3487"/>
    <property type="match status" value="1"/>
</dbReference>
<dbReference type="AlphaFoldDB" id="A0A0H3I8M9"/>
<reference evidence="2 3" key="1">
    <citation type="journal article" date="2012" name="J. Bacteriol.">
        <title>Genome sequence of Pectobacterium sp. strain SCC3193.</title>
        <authorList>
            <person name="Koskinen J.P."/>
            <person name="Laine P."/>
            <person name="Niemi O."/>
            <person name="Nykyri J."/>
            <person name="Harjunpaa H."/>
            <person name="Auvinen P."/>
            <person name="Paulin L."/>
            <person name="Pirhonen M."/>
            <person name="Palva T."/>
            <person name="Holm L."/>
        </authorList>
    </citation>
    <scope>NUCLEOTIDE SEQUENCE [LARGE SCALE GENOMIC DNA]</scope>
    <source>
        <strain evidence="2 3">SCC3193</strain>
    </source>
</reference>
<keyword evidence="1" id="KW-0812">Transmembrane</keyword>
<evidence type="ECO:0000313" key="3">
    <source>
        <dbReference type="Proteomes" id="UP000008044"/>
    </source>
</evidence>
<accession>A0A0H3I8M9</accession>